<organism evidence="3 4">
    <name type="scientific">Capsicum baccatum</name>
    <name type="common">Peruvian pepper</name>
    <dbReference type="NCBI Taxonomy" id="33114"/>
    <lineage>
        <taxon>Eukaryota</taxon>
        <taxon>Viridiplantae</taxon>
        <taxon>Streptophyta</taxon>
        <taxon>Embryophyta</taxon>
        <taxon>Tracheophyta</taxon>
        <taxon>Spermatophyta</taxon>
        <taxon>Magnoliopsida</taxon>
        <taxon>eudicotyledons</taxon>
        <taxon>Gunneridae</taxon>
        <taxon>Pentapetalae</taxon>
        <taxon>asterids</taxon>
        <taxon>lamiids</taxon>
        <taxon>Solanales</taxon>
        <taxon>Solanaceae</taxon>
        <taxon>Solanoideae</taxon>
        <taxon>Capsiceae</taxon>
        <taxon>Capsicum</taxon>
    </lineage>
</organism>
<sequence length="205" mass="23940">MNRRYLCLRNSQYLMISQFMMELQGLKTVDGEDPPRILYFNLQLEGDWSGKSVIEHNTCYRMQWGTTQRCDGLRSRDTEETVDRQVKCENWIRDDDDNQSEQSKSSWWLNRLITARTKKMSIDWPYPFSEDKLFVLTLSANFEGYHINVNGRHVTSFPYRTGFSLEDDTGLSLNGDIDVDSMFAASLPATLPNFAPQRHLDMSNR</sequence>
<protein>
    <recommendedName>
        <fullName evidence="1">Galectin</fullName>
    </recommendedName>
</protein>
<dbReference type="Gene3D" id="2.60.120.200">
    <property type="match status" value="1"/>
</dbReference>
<gene>
    <name evidence="3" type="ORF">CQW23_23946</name>
</gene>
<keyword evidence="4" id="KW-1185">Reference proteome</keyword>
<dbReference type="GO" id="GO:0030246">
    <property type="term" value="F:carbohydrate binding"/>
    <property type="evidence" value="ECO:0007669"/>
    <property type="project" value="UniProtKB-UniRule"/>
</dbReference>
<dbReference type="FunFam" id="2.60.120.200:FF:000071">
    <property type="entry name" value="Hydroxyproline O-galactosyltransferase GALT2"/>
    <property type="match status" value="1"/>
</dbReference>
<name>A0A2G2VTF1_CAPBA</name>
<evidence type="ECO:0000313" key="3">
    <source>
        <dbReference type="EMBL" id="PHT36246.1"/>
    </source>
</evidence>
<dbReference type="GO" id="GO:1901137">
    <property type="term" value="P:carbohydrate derivative biosynthetic process"/>
    <property type="evidence" value="ECO:0007669"/>
    <property type="project" value="UniProtKB-ARBA"/>
</dbReference>
<keyword evidence="1" id="KW-0430">Lectin</keyword>
<dbReference type="STRING" id="33114.A0A2G2VTF1"/>
<accession>A0A2G2VTF1</accession>
<dbReference type="SMART" id="SM00908">
    <property type="entry name" value="Gal-bind_lectin"/>
    <property type="match status" value="1"/>
</dbReference>
<reference evidence="3 4" key="1">
    <citation type="journal article" date="2017" name="Genome Biol.">
        <title>New reference genome sequences of hot pepper reveal the massive evolution of plant disease-resistance genes by retroduplication.</title>
        <authorList>
            <person name="Kim S."/>
            <person name="Park J."/>
            <person name="Yeom S.I."/>
            <person name="Kim Y.M."/>
            <person name="Seo E."/>
            <person name="Kim K.T."/>
            <person name="Kim M.S."/>
            <person name="Lee J.M."/>
            <person name="Cheong K."/>
            <person name="Shin H.S."/>
            <person name="Kim S.B."/>
            <person name="Han K."/>
            <person name="Lee J."/>
            <person name="Park M."/>
            <person name="Lee H.A."/>
            <person name="Lee H.Y."/>
            <person name="Lee Y."/>
            <person name="Oh S."/>
            <person name="Lee J.H."/>
            <person name="Choi E."/>
            <person name="Choi E."/>
            <person name="Lee S.E."/>
            <person name="Jeon J."/>
            <person name="Kim H."/>
            <person name="Choi G."/>
            <person name="Song H."/>
            <person name="Lee J."/>
            <person name="Lee S.C."/>
            <person name="Kwon J.K."/>
            <person name="Lee H.Y."/>
            <person name="Koo N."/>
            <person name="Hong Y."/>
            <person name="Kim R.W."/>
            <person name="Kang W.H."/>
            <person name="Huh J.H."/>
            <person name="Kang B.C."/>
            <person name="Yang T.J."/>
            <person name="Lee Y.H."/>
            <person name="Bennetzen J.L."/>
            <person name="Choi D."/>
        </authorList>
    </citation>
    <scope>NUCLEOTIDE SEQUENCE [LARGE SCALE GENOMIC DNA]</scope>
    <source>
        <strain evidence="4">cv. PBC81</strain>
    </source>
</reference>
<dbReference type="PROSITE" id="PS51304">
    <property type="entry name" value="GALECTIN"/>
    <property type="match status" value="1"/>
</dbReference>
<evidence type="ECO:0000259" key="2">
    <source>
        <dbReference type="PROSITE" id="PS51304"/>
    </source>
</evidence>
<dbReference type="InterPro" id="IPR013320">
    <property type="entry name" value="ConA-like_dom_sf"/>
</dbReference>
<dbReference type="Pfam" id="PF00337">
    <property type="entry name" value="Gal-bind_lectin"/>
    <property type="match status" value="1"/>
</dbReference>
<proteinExistence type="predicted"/>
<reference evidence="4" key="2">
    <citation type="journal article" date="2017" name="J. Anim. Genet.">
        <title>Multiple reference genome sequences of hot pepper reveal the massive evolution of plant disease resistance genes by retroduplication.</title>
        <authorList>
            <person name="Kim S."/>
            <person name="Park J."/>
            <person name="Yeom S.-I."/>
            <person name="Kim Y.-M."/>
            <person name="Seo E."/>
            <person name="Kim K.-T."/>
            <person name="Kim M.-S."/>
            <person name="Lee J.M."/>
            <person name="Cheong K."/>
            <person name="Shin H.-S."/>
            <person name="Kim S.-B."/>
            <person name="Han K."/>
            <person name="Lee J."/>
            <person name="Park M."/>
            <person name="Lee H.-A."/>
            <person name="Lee H.-Y."/>
            <person name="Lee Y."/>
            <person name="Oh S."/>
            <person name="Lee J.H."/>
            <person name="Choi E."/>
            <person name="Choi E."/>
            <person name="Lee S.E."/>
            <person name="Jeon J."/>
            <person name="Kim H."/>
            <person name="Choi G."/>
            <person name="Song H."/>
            <person name="Lee J."/>
            <person name="Lee S.-C."/>
            <person name="Kwon J.-K."/>
            <person name="Lee H.-Y."/>
            <person name="Koo N."/>
            <person name="Hong Y."/>
            <person name="Kim R.W."/>
            <person name="Kang W.-H."/>
            <person name="Huh J.H."/>
            <person name="Kang B.-C."/>
            <person name="Yang T.-J."/>
            <person name="Lee Y.-H."/>
            <person name="Bennetzen J.L."/>
            <person name="Choi D."/>
        </authorList>
    </citation>
    <scope>NUCLEOTIDE SEQUENCE [LARGE SCALE GENOMIC DNA]</scope>
    <source>
        <strain evidence="4">cv. PBC81</strain>
    </source>
</reference>
<comment type="caution">
    <text evidence="3">The sequence shown here is derived from an EMBL/GenBank/DDBJ whole genome shotgun (WGS) entry which is preliminary data.</text>
</comment>
<evidence type="ECO:0000313" key="4">
    <source>
        <dbReference type="Proteomes" id="UP000224567"/>
    </source>
</evidence>
<dbReference type="GO" id="GO:0016757">
    <property type="term" value="F:glycosyltransferase activity"/>
    <property type="evidence" value="ECO:0007669"/>
    <property type="project" value="UniProtKB-KW"/>
</dbReference>
<dbReference type="InterPro" id="IPR001079">
    <property type="entry name" value="Galectin_CRD"/>
</dbReference>
<feature type="domain" description="Galectin" evidence="2">
    <location>
        <begin position="1"/>
        <end position="185"/>
    </location>
</feature>
<dbReference type="EMBL" id="MLFT02000010">
    <property type="protein sequence ID" value="PHT36246.1"/>
    <property type="molecule type" value="Genomic_DNA"/>
</dbReference>
<evidence type="ECO:0000256" key="1">
    <source>
        <dbReference type="RuleBase" id="RU102079"/>
    </source>
</evidence>
<dbReference type="OrthoDB" id="1723165at2759"/>
<dbReference type="UniPathway" id="UPA00378"/>
<dbReference type="SUPFAM" id="SSF49899">
    <property type="entry name" value="Concanavalin A-like lectins/glucanases"/>
    <property type="match status" value="1"/>
</dbReference>
<dbReference type="AlphaFoldDB" id="A0A2G2VTF1"/>
<dbReference type="Proteomes" id="UP000224567">
    <property type="component" value="Unassembled WGS sequence"/>
</dbReference>